<reference evidence="1 2" key="1">
    <citation type="journal article" date="2020" name="Cell">
        <title>Large-Scale Comparative Analyses of Tick Genomes Elucidate Their Genetic Diversity and Vector Capacities.</title>
        <authorList>
            <consortium name="Tick Genome and Microbiome Consortium (TIGMIC)"/>
            <person name="Jia N."/>
            <person name="Wang J."/>
            <person name="Shi W."/>
            <person name="Du L."/>
            <person name="Sun Y."/>
            <person name="Zhan W."/>
            <person name="Jiang J.F."/>
            <person name="Wang Q."/>
            <person name="Zhang B."/>
            <person name="Ji P."/>
            <person name="Bell-Sakyi L."/>
            <person name="Cui X.M."/>
            <person name="Yuan T.T."/>
            <person name="Jiang B.G."/>
            <person name="Yang W.F."/>
            <person name="Lam T.T."/>
            <person name="Chang Q.C."/>
            <person name="Ding S.J."/>
            <person name="Wang X.J."/>
            <person name="Zhu J.G."/>
            <person name="Ruan X.D."/>
            <person name="Zhao L."/>
            <person name="Wei J.T."/>
            <person name="Ye R.Z."/>
            <person name="Que T.C."/>
            <person name="Du C.H."/>
            <person name="Zhou Y.H."/>
            <person name="Cheng J.X."/>
            <person name="Dai P.F."/>
            <person name="Guo W.B."/>
            <person name="Han X.H."/>
            <person name="Huang E.J."/>
            <person name="Li L.F."/>
            <person name="Wei W."/>
            <person name="Gao Y.C."/>
            <person name="Liu J.Z."/>
            <person name="Shao H.Z."/>
            <person name="Wang X."/>
            <person name="Wang C.C."/>
            <person name="Yang T.C."/>
            <person name="Huo Q.B."/>
            <person name="Li W."/>
            <person name="Chen H.Y."/>
            <person name="Chen S.E."/>
            <person name="Zhou L.G."/>
            <person name="Ni X.B."/>
            <person name="Tian J.H."/>
            <person name="Sheng Y."/>
            <person name="Liu T."/>
            <person name="Pan Y.S."/>
            <person name="Xia L.Y."/>
            <person name="Li J."/>
            <person name="Zhao F."/>
            <person name="Cao W.C."/>
        </authorList>
    </citation>
    <scope>NUCLEOTIDE SEQUENCE [LARGE SCALE GENOMIC DNA]</scope>
    <source>
        <strain evidence="1">Iper-2018</strain>
    </source>
</reference>
<proteinExistence type="predicted"/>
<dbReference type="Proteomes" id="UP000805193">
    <property type="component" value="Unassembled WGS sequence"/>
</dbReference>
<name>A0AC60PA17_IXOPE</name>
<accession>A0AC60PA17</accession>
<evidence type="ECO:0000313" key="1">
    <source>
        <dbReference type="EMBL" id="KAG0416112.1"/>
    </source>
</evidence>
<organism evidence="1 2">
    <name type="scientific">Ixodes persulcatus</name>
    <name type="common">Taiga tick</name>
    <dbReference type="NCBI Taxonomy" id="34615"/>
    <lineage>
        <taxon>Eukaryota</taxon>
        <taxon>Metazoa</taxon>
        <taxon>Ecdysozoa</taxon>
        <taxon>Arthropoda</taxon>
        <taxon>Chelicerata</taxon>
        <taxon>Arachnida</taxon>
        <taxon>Acari</taxon>
        <taxon>Parasitiformes</taxon>
        <taxon>Ixodida</taxon>
        <taxon>Ixodoidea</taxon>
        <taxon>Ixodidae</taxon>
        <taxon>Ixodinae</taxon>
        <taxon>Ixodes</taxon>
    </lineage>
</organism>
<evidence type="ECO:0000313" key="2">
    <source>
        <dbReference type="Proteomes" id="UP000805193"/>
    </source>
</evidence>
<sequence>MNTFGLPSLAPFLEAPGDPAVPWRQWREDFEIFLQATKMDAKPPAQRKAILLQCLGVEGRRSLLLHHQPLLLQLRARRRRPHQKEVSRTTTPMHFGCWNDISASLCV</sequence>
<gene>
    <name evidence="1" type="ORF">HPB47_006718</name>
</gene>
<keyword evidence="2" id="KW-1185">Reference proteome</keyword>
<comment type="caution">
    <text evidence="1">The sequence shown here is derived from an EMBL/GenBank/DDBJ whole genome shotgun (WGS) entry which is preliminary data.</text>
</comment>
<dbReference type="EMBL" id="JABSTQ010010989">
    <property type="protein sequence ID" value="KAG0416112.1"/>
    <property type="molecule type" value="Genomic_DNA"/>
</dbReference>
<protein>
    <submittedName>
        <fullName evidence="1">Uncharacterized protein</fullName>
    </submittedName>
</protein>